<sequence>MHSPATTALILTGGGARAAYQVGVLKAIGRWQGPKQGLPFHILCGTSAGAVNATALGAWAHCLCRGVRHLERVWGQFHTGQVFHADPWHLAGHIVRRMVRFFQADYARQLQPCLLDPRPLQKLLASRVPFHRLAGQITAGRLRAIGITASSYTERSSVTFFTGADTCQPWQRARRLGQRVHLNESHLMASTALPFLFPPVRIKNQYFCDGTIHQLSPLSPAIHLGASRILVIGTQHQQLHNIRSTQTHTPTAGTIAGYLLESIFTDALNADLERAWRVNQTLEMIPPRKRHQLPLRAIDTLVVQPSQDIDVIAAHHYRSLPRAIRWLLARLGVTDEEDASLLSYLLFESLYCQELIALGEQDAERQKAAIVSHLGILA</sequence>
<dbReference type="GO" id="GO:0016787">
    <property type="term" value="F:hydrolase activity"/>
    <property type="evidence" value="ECO:0007669"/>
    <property type="project" value="UniProtKB-UniRule"/>
</dbReference>
<dbReference type="Proteomes" id="UP000268033">
    <property type="component" value="Unassembled WGS sequence"/>
</dbReference>
<organism evidence="6 7">
    <name type="scientific">Gallaecimonas pentaromativorans</name>
    <dbReference type="NCBI Taxonomy" id="584787"/>
    <lineage>
        <taxon>Bacteria</taxon>
        <taxon>Pseudomonadati</taxon>
        <taxon>Pseudomonadota</taxon>
        <taxon>Gammaproteobacteria</taxon>
        <taxon>Enterobacterales</taxon>
        <taxon>Gallaecimonadaceae</taxon>
        <taxon>Gallaecimonas</taxon>
    </lineage>
</organism>
<keyword evidence="3 4" id="KW-0443">Lipid metabolism</keyword>
<comment type="caution">
    <text evidence="4">Lacks conserved residue(s) required for the propagation of feature annotation.</text>
</comment>
<accession>A0A3N1PNB4</accession>
<dbReference type="EMBL" id="RJUL01000003">
    <property type="protein sequence ID" value="ROQ28457.1"/>
    <property type="molecule type" value="Genomic_DNA"/>
</dbReference>
<feature type="active site" description="Nucleophile" evidence="4">
    <location>
        <position position="47"/>
    </location>
</feature>
<dbReference type="Gene3D" id="3.40.1090.10">
    <property type="entry name" value="Cytosolic phospholipase A2 catalytic domain"/>
    <property type="match status" value="1"/>
</dbReference>
<proteinExistence type="predicted"/>
<feature type="short sequence motif" description="GXSXG" evidence="4">
    <location>
        <begin position="45"/>
        <end position="49"/>
    </location>
</feature>
<dbReference type="SUPFAM" id="SSF52151">
    <property type="entry name" value="FabD/lysophospholipase-like"/>
    <property type="match status" value="1"/>
</dbReference>
<evidence type="ECO:0000256" key="4">
    <source>
        <dbReference type="PROSITE-ProRule" id="PRU01161"/>
    </source>
</evidence>
<feature type="active site" description="Proton acceptor" evidence="4">
    <location>
        <position position="209"/>
    </location>
</feature>
<evidence type="ECO:0000256" key="2">
    <source>
        <dbReference type="ARBA" id="ARBA00022963"/>
    </source>
</evidence>
<evidence type="ECO:0000259" key="5">
    <source>
        <dbReference type="PROSITE" id="PS51635"/>
    </source>
</evidence>
<dbReference type="InterPro" id="IPR016035">
    <property type="entry name" value="Acyl_Trfase/lysoPLipase"/>
</dbReference>
<dbReference type="AlphaFoldDB" id="A0A3N1PNB4"/>
<dbReference type="RefSeq" id="WP_123420967.1">
    <property type="nucleotide sequence ID" value="NZ_RJUL01000003.1"/>
</dbReference>
<name>A0A3N1PNB4_9GAMM</name>
<keyword evidence="7" id="KW-1185">Reference proteome</keyword>
<protein>
    <submittedName>
        <fullName evidence="6">NTE family protein</fullName>
    </submittedName>
</protein>
<dbReference type="PANTHER" id="PTHR14226:SF57">
    <property type="entry name" value="BLR7027 PROTEIN"/>
    <property type="match status" value="1"/>
</dbReference>
<dbReference type="STRING" id="584787.GCA_001247655_00378"/>
<gene>
    <name evidence="6" type="ORF">EDC28_10349</name>
</gene>
<evidence type="ECO:0000313" key="6">
    <source>
        <dbReference type="EMBL" id="ROQ28457.1"/>
    </source>
</evidence>
<keyword evidence="2 4" id="KW-0442">Lipid degradation</keyword>
<evidence type="ECO:0000256" key="1">
    <source>
        <dbReference type="ARBA" id="ARBA00022801"/>
    </source>
</evidence>
<dbReference type="PANTHER" id="PTHR14226">
    <property type="entry name" value="NEUROPATHY TARGET ESTERASE/SWISS CHEESE D.MELANOGASTER"/>
    <property type="match status" value="1"/>
</dbReference>
<feature type="domain" description="PNPLA" evidence="5">
    <location>
        <begin position="9"/>
        <end position="222"/>
    </location>
</feature>
<dbReference type="GO" id="GO:0016042">
    <property type="term" value="P:lipid catabolic process"/>
    <property type="evidence" value="ECO:0007669"/>
    <property type="project" value="UniProtKB-UniRule"/>
</dbReference>
<dbReference type="InterPro" id="IPR002641">
    <property type="entry name" value="PNPLA_dom"/>
</dbReference>
<evidence type="ECO:0000313" key="7">
    <source>
        <dbReference type="Proteomes" id="UP000268033"/>
    </source>
</evidence>
<keyword evidence="1 4" id="KW-0378">Hydrolase</keyword>
<dbReference type="Pfam" id="PF01734">
    <property type="entry name" value="Patatin"/>
    <property type="match status" value="1"/>
</dbReference>
<evidence type="ECO:0000256" key="3">
    <source>
        <dbReference type="ARBA" id="ARBA00023098"/>
    </source>
</evidence>
<comment type="caution">
    <text evidence="6">The sequence shown here is derived from an EMBL/GenBank/DDBJ whole genome shotgun (WGS) entry which is preliminary data.</text>
</comment>
<dbReference type="PROSITE" id="PS51635">
    <property type="entry name" value="PNPLA"/>
    <property type="match status" value="1"/>
</dbReference>
<reference evidence="6 7" key="1">
    <citation type="submission" date="2018-11" db="EMBL/GenBank/DDBJ databases">
        <title>Genomic Encyclopedia of Type Strains, Phase IV (KMG-IV): sequencing the most valuable type-strain genomes for metagenomic binning, comparative biology and taxonomic classification.</title>
        <authorList>
            <person name="Goeker M."/>
        </authorList>
    </citation>
    <scope>NUCLEOTIDE SEQUENCE [LARGE SCALE GENOMIC DNA]</scope>
    <source>
        <strain evidence="6 7">DSM 21945</strain>
    </source>
</reference>
<dbReference type="InterPro" id="IPR050301">
    <property type="entry name" value="NTE"/>
</dbReference>